<dbReference type="PANTHER" id="PTHR13043:SF1">
    <property type="entry name" value="EXOCYST COMPLEX COMPONENT 2"/>
    <property type="match status" value="1"/>
</dbReference>
<evidence type="ECO:0000256" key="1">
    <source>
        <dbReference type="ARBA" id="ARBA00002660"/>
    </source>
</evidence>
<feature type="region of interest" description="Disordered" evidence="8">
    <location>
        <begin position="1"/>
        <end position="29"/>
    </location>
</feature>
<dbReference type="CDD" id="cd00102">
    <property type="entry name" value="IPT"/>
    <property type="match status" value="1"/>
</dbReference>
<evidence type="ECO:0000256" key="5">
    <source>
        <dbReference type="ARBA" id="ARBA00022483"/>
    </source>
</evidence>
<dbReference type="InterPro" id="IPR029175">
    <property type="entry name" value="EXOC2/Sec5"/>
</dbReference>
<feature type="domain" description="IPT/TIG" evidence="9">
    <location>
        <begin position="9"/>
        <end position="85"/>
    </location>
</feature>
<accession>A0A3Q0KLY7</accession>
<comment type="similarity">
    <text evidence="2 7">Belongs to the SEC5 family.</text>
</comment>
<evidence type="ECO:0000313" key="11">
    <source>
        <dbReference type="Proteomes" id="UP000008854"/>
    </source>
</evidence>
<dbReference type="FunCoup" id="A0A3Q0KLY7">
    <property type="interactions" value="1846"/>
</dbReference>
<evidence type="ECO:0000256" key="3">
    <source>
        <dbReference type="ARBA" id="ARBA00017526"/>
    </source>
</evidence>
<evidence type="ECO:0000256" key="2">
    <source>
        <dbReference type="ARBA" id="ARBA00010578"/>
    </source>
</evidence>
<dbReference type="InterPro" id="IPR039481">
    <property type="entry name" value="EXOC2/Sec5_N_dom"/>
</dbReference>
<dbReference type="InParanoid" id="A0A3Q0KLY7"/>
<evidence type="ECO:0000256" key="7">
    <source>
        <dbReference type="RuleBase" id="RU365069"/>
    </source>
</evidence>
<dbReference type="Pfam" id="PF01833">
    <property type="entry name" value="TIG"/>
    <property type="match status" value="1"/>
</dbReference>
<evidence type="ECO:0000256" key="4">
    <source>
        <dbReference type="ARBA" id="ARBA00022448"/>
    </source>
</evidence>
<dbReference type="STRING" id="6183.A0A3Q0KLY7"/>
<organism evidence="11 12">
    <name type="scientific">Schistosoma mansoni</name>
    <name type="common">Blood fluke</name>
    <dbReference type="NCBI Taxonomy" id="6183"/>
    <lineage>
        <taxon>Eukaryota</taxon>
        <taxon>Metazoa</taxon>
        <taxon>Spiralia</taxon>
        <taxon>Lophotrochozoa</taxon>
        <taxon>Platyhelminthes</taxon>
        <taxon>Trematoda</taxon>
        <taxon>Digenea</taxon>
        <taxon>Strigeidida</taxon>
        <taxon>Schistosomatoidea</taxon>
        <taxon>Schistosomatidae</taxon>
        <taxon>Schistosoma</taxon>
    </lineage>
</organism>
<dbReference type="InterPro" id="IPR013783">
    <property type="entry name" value="Ig-like_fold"/>
</dbReference>
<dbReference type="GO" id="GO:0015031">
    <property type="term" value="P:protein transport"/>
    <property type="evidence" value="ECO:0007669"/>
    <property type="project" value="UniProtKB-KW"/>
</dbReference>
<keyword evidence="6 7" id="KW-0653">Protein transport</keyword>
<proteinExistence type="inferred from homology"/>
<dbReference type="WBParaSite" id="Smp_131950.1">
    <property type="protein sequence ID" value="Smp_131950.1"/>
    <property type="gene ID" value="Smp_131950"/>
</dbReference>
<dbReference type="InterPro" id="IPR014756">
    <property type="entry name" value="Ig_E-set"/>
</dbReference>
<keyword evidence="4 7" id="KW-0813">Transport</keyword>
<dbReference type="GO" id="GO:0006893">
    <property type="term" value="P:Golgi to plasma membrane transport"/>
    <property type="evidence" value="ECO:0007669"/>
    <property type="project" value="UniProtKB-UniRule"/>
</dbReference>
<dbReference type="PANTHER" id="PTHR13043">
    <property type="entry name" value="EXOCYST COMPLEX COMPONENT SEC5"/>
    <property type="match status" value="1"/>
</dbReference>
<keyword evidence="11" id="KW-1185">Reference proteome</keyword>
<comment type="function">
    <text evidence="1 7">Component of the exocyst complex involved in the docking of exocytic vesicles with fusion sites on the plasma membrane.</text>
</comment>
<dbReference type="GO" id="GO:0006887">
    <property type="term" value="P:exocytosis"/>
    <property type="evidence" value="ECO:0007669"/>
    <property type="project" value="UniProtKB-KW"/>
</dbReference>
<keyword evidence="5 7" id="KW-0268">Exocytosis</keyword>
<dbReference type="Proteomes" id="UP000008854">
    <property type="component" value="Unassembled WGS sequence"/>
</dbReference>
<evidence type="ECO:0000313" key="12">
    <source>
        <dbReference type="WBParaSite" id="Smp_131950.1"/>
    </source>
</evidence>
<protein>
    <recommendedName>
        <fullName evidence="3 7">Exocyst complex component 2</fullName>
    </recommendedName>
</protein>
<dbReference type="Pfam" id="PF15469">
    <property type="entry name" value="Sec5"/>
    <property type="match status" value="1"/>
</dbReference>
<dbReference type="InterPro" id="IPR002909">
    <property type="entry name" value="IPT_dom"/>
</dbReference>
<sequence>MGKPSGPAPQVNGISPNQGTPGTKLTIRGENLGNTASDLLHVFIGGIDVGRSAQWFSPKKLTAITPLGEGELEIVVVTDSGGIGTAAVIYRQNMLRVVSPQTVVTYWPEDDRRVAPTSGSTSGGSSGSTVAVGCVPGAELDHSTGLPMSELSRISMPLSDSALREIYPRSGSVHLADKDFNPVMFLLKFYKNSNFNDLLVTVKNFRQSMGQEGPGEPVNVIRTNLVLIFRCLDGMDSLRRRLDNEKKSIETNDSNDLRLESILYDTRTLGHRLFEDILKRRDRGDSIKNAISVLQRYQFLFNLPHAIRTNISKGDYNLVLNDYLRAKSLFSNSDAEVLRRVYSDVENVVAKFSVMLRKQLISMPIDCDDARHKIGYLTQLEVDYDPGWLCLTYFKDWLIDQLRNYQRISHQDMVDGNSMKSKQFDGSNIIGNLLSVDNKSSVMNPDSFILFAEDFYGVPPMVGMVKAVCRLLTTHVIQFWRLGTAYISGQLNYNNQKSYDKLGQTSSTNDPKAAWLQINLELVHSVSNHMRDIVLEAFSTTSNETSLTDHLLECIKEYRQCCSSLPLSEMSSEICDIFAKLAYDLRKLAVRGIFLRAQLTIETLQIKERWDVDLTDTDGGITKLPLLYEDIIADSFILCEDQVFPRTSIEKPLFDSDELQERFPEWSGIGMISFIAVSQRLADQIEHTVQRAHGQDESSNDYQQSWIDSGVNNLRNSGQNIISQARGLLLVLNNVEWVACHANYRLLNLYKSLGYVAVDRLKATLDEAWDEGRKDICSRYVKLRSEWLCLPLQSYLLNLLPSERYINTKKKDDIYLINGIHSSLQEVLANLSHIYSELILLIGLKSIQSSSSSYRSNSINEANDRKPICSISIQEIFHQIIQYLIQYIHDRLVERNLSDWSQLAQLQLTLDLNAMKLILPSYLFTNESNKLLNIICSRYKIKITPVFSYLESEESQHLSKLLEKERVKMRLLINGLTTLQSPRRESMVTG</sequence>
<dbReference type="SUPFAM" id="SSF81296">
    <property type="entry name" value="E set domains"/>
    <property type="match status" value="1"/>
</dbReference>
<reference evidence="12" key="2">
    <citation type="submission" date="2018-12" db="UniProtKB">
        <authorList>
            <consortium name="WormBaseParasite"/>
        </authorList>
    </citation>
    <scope>IDENTIFICATION</scope>
    <source>
        <strain evidence="12">Puerto Rican</strain>
    </source>
</reference>
<dbReference type="AlphaFoldDB" id="A0A3Q0KLY7"/>
<feature type="compositionally biased region" description="Polar residues" evidence="8">
    <location>
        <begin position="12"/>
        <end position="23"/>
    </location>
</feature>
<evidence type="ECO:0000259" key="9">
    <source>
        <dbReference type="Pfam" id="PF01833"/>
    </source>
</evidence>
<feature type="domain" description="Exocyst complex component EXOC2/Sec5 N-terminal" evidence="10">
    <location>
        <begin position="171"/>
        <end position="939"/>
    </location>
</feature>
<evidence type="ECO:0000256" key="8">
    <source>
        <dbReference type="SAM" id="MobiDB-lite"/>
    </source>
</evidence>
<evidence type="ECO:0000256" key="6">
    <source>
        <dbReference type="ARBA" id="ARBA00022927"/>
    </source>
</evidence>
<dbReference type="Gene3D" id="2.60.40.10">
    <property type="entry name" value="Immunoglobulins"/>
    <property type="match status" value="1"/>
</dbReference>
<comment type="subunit">
    <text evidence="7">Component of the exocyst complex.</text>
</comment>
<dbReference type="GO" id="GO:0000145">
    <property type="term" value="C:exocyst"/>
    <property type="evidence" value="ECO:0007669"/>
    <property type="project" value="UniProtKB-UniRule"/>
</dbReference>
<name>A0A3Q0KLY7_SCHMA</name>
<reference evidence="11" key="1">
    <citation type="journal article" date="2012" name="PLoS Negl. Trop. Dis.">
        <title>A systematically improved high quality genome and transcriptome of the human blood fluke Schistosoma mansoni.</title>
        <authorList>
            <person name="Protasio A.V."/>
            <person name="Tsai I.J."/>
            <person name="Babbage A."/>
            <person name="Nichol S."/>
            <person name="Hunt M."/>
            <person name="Aslett M.A."/>
            <person name="De Silva N."/>
            <person name="Velarde G.S."/>
            <person name="Anderson T.J."/>
            <person name="Clark R.C."/>
            <person name="Davidson C."/>
            <person name="Dillon G.P."/>
            <person name="Holroyd N.E."/>
            <person name="LoVerde P.T."/>
            <person name="Lloyd C."/>
            <person name="McQuillan J."/>
            <person name="Oliveira G."/>
            <person name="Otto T.D."/>
            <person name="Parker-Manuel S.J."/>
            <person name="Quail M.A."/>
            <person name="Wilson R.A."/>
            <person name="Zerlotini A."/>
            <person name="Dunne D.W."/>
            <person name="Berriman M."/>
        </authorList>
    </citation>
    <scope>NUCLEOTIDE SEQUENCE [LARGE SCALE GENOMIC DNA]</scope>
    <source>
        <strain evidence="11">Puerto Rican</strain>
    </source>
</reference>
<evidence type="ECO:0000259" key="10">
    <source>
        <dbReference type="Pfam" id="PF15469"/>
    </source>
</evidence>